<dbReference type="SUPFAM" id="SSF56349">
    <property type="entry name" value="DNA breaking-rejoining enzymes"/>
    <property type="match status" value="1"/>
</dbReference>
<keyword evidence="1" id="KW-0233">DNA recombination</keyword>
<dbReference type="InterPro" id="IPR050090">
    <property type="entry name" value="Tyrosine_recombinase_XerCD"/>
</dbReference>
<accession>A0A3G9JAA9</accession>
<dbReference type="RefSeq" id="WP_125118270.1">
    <property type="nucleotide sequence ID" value="NZ_AP019309.1"/>
</dbReference>
<dbReference type="Pfam" id="PF00589">
    <property type="entry name" value="Phage_integrase"/>
    <property type="match status" value="1"/>
</dbReference>
<evidence type="ECO:0000259" key="2">
    <source>
        <dbReference type="PROSITE" id="PS51898"/>
    </source>
</evidence>
<name>A0A3G9JAA9_9FIRM</name>
<dbReference type="Proteomes" id="UP000268059">
    <property type="component" value="Chromosome"/>
</dbReference>
<organism evidence="3 4">
    <name type="scientific">Intestinibaculum porci</name>
    <dbReference type="NCBI Taxonomy" id="2487118"/>
    <lineage>
        <taxon>Bacteria</taxon>
        <taxon>Bacillati</taxon>
        <taxon>Bacillota</taxon>
        <taxon>Erysipelotrichia</taxon>
        <taxon>Erysipelotrichales</taxon>
        <taxon>Erysipelotrichaceae</taxon>
        <taxon>Intestinibaculum</taxon>
    </lineage>
</organism>
<proteinExistence type="predicted"/>
<dbReference type="GO" id="GO:0003677">
    <property type="term" value="F:DNA binding"/>
    <property type="evidence" value="ECO:0007669"/>
    <property type="project" value="InterPro"/>
</dbReference>
<keyword evidence="4" id="KW-1185">Reference proteome</keyword>
<gene>
    <name evidence="3" type="ORF">SG0102_02490</name>
</gene>
<dbReference type="InParanoid" id="A0A3G9JAA9"/>
<protein>
    <recommendedName>
        <fullName evidence="2">Tyr recombinase domain-containing protein</fullName>
    </recommendedName>
</protein>
<dbReference type="GO" id="GO:0015074">
    <property type="term" value="P:DNA integration"/>
    <property type="evidence" value="ECO:0007669"/>
    <property type="project" value="InterPro"/>
</dbReference>
<dbReference type="Gene3D" id="1.10.443.10">
    <property type="entry name" value="Intergrase catalytic core"/>
    <property type="match status" value="1"/>
</dbReference>
<dbReference type="InterPro" id="IPR011010">
    <property type="entry name" value="DNA_brk_join_enz"/>
</dbReference>
<dbReference type="PROSITE" id="PS51898">
    <property type="entry name" value="TYR_RECOMBINASE"/>
    <property type="match status" value="1"/>
</dbReference>
<evidence type="ECO:0000313" key="3">
    <source>
        <dbReference type="EMBL" id="BBH25315.1"/>
    </source>
</evidence>
<reference evidence="3 4" key="1">
    <citation type="submission" date="2018-11" db="EMBL/GenBank/DDBJ databases">
        <title>Novel Erysipelotrichaceae bacterium isolated from small intestine of a swine.</title>
        <authorList>
            <person name="Kim J.S."/>
            <person name="Choe H."/>
            <person name="Lee Y.R."/>
            <person name="Kim K.M."/>
            <person name="Park D.S."/>
        </authorList>
    </citation>
    <scope>NUCLEOTIDE SEQUENCE [LARGE SCALE GENOMIC DNA]</scope>
    <source>
        <strain evidence="3 4">SG0102</strain>
    </source>
</reference>
<dbReference type="PANTHER" id="PTHR30349">
    <property type="entry name" value="PHAGE INTEGRASE-RELATED"/>
    <property type="match status" value="1"/>
</dbReference>
<evidence type="ECO:0000313" key="4">
    <source>
        <dbReference type="Proteomes" id="UP000268059"/>
    </source>
</evidence>
<dbReference type="AlphaFoldDB" id="A0A3G9JAA9"/>
<dbReference type="OrthoDB" id="9766545at2"/>
<dbReference type="GO" id="GO:0006310">
    <property type="term" value="P:DNA recombination"/>
    <property type="evidence" value="ECO:0007669"/>
    <property type="project" value="UniProtKB-KW"/>
</dbReference>
<evidence type="ECO:0000256" key="1">
    <source>
        <dbReference type="ARBA" id="ARBA00023172"/>
    </source>
</evidence>
<feature type="domain" description="Tyr recombinase" evidence="2">
    <location>
        <begin position="109"/>
        <end position="307"/>
    </location>
</feature>
<sequence length="326" mass="38170">MNQNNIYKSFLKKEFNSFFEYRIGLGYSGERYRSVALKLDNYLFENHPDELVLSEEMFNGFITNISHLSDSTVNDYIRFVRLLSTYLKSLDIHCYCPDENMGKRMINRYNPCLLNENSMRKLFNTIDAYKSPSTSPSLFHIVCPVLFRMMYCCGLRPNEPGDLKCSDVNLENGVLTIRYSKRHKTRSIPMSVDLVELCRKYDSVISGIFPNREYFFVIGNGQKVKPSNIRFWLNRVLKISGLQLSKKMRPYDFRHNFATRSILKMHKKGVNPDNYIAKLSAYMGHDSFEETYHYISLMPELLLDLELEIDWDYANSALNGVEIDNE</sequence>
<dbReference type="EMBL" id="AP019309">
    <property type="protein sequence ID" value="BBH25315.1"/>
    <property type="molecule type" value="Genomic_DNA"/>
</dbReference>
<dbReference type="KEGG" id="ebm:SG0102_02490"/>
<dbReference type="InterPro" id="IPR002104">
    <property type="entry name" value="Integrase_catalytic"/>
</dbReference>
<dbReference type="InterPro" id="IPR013762">
    <property type="entry name" value="Integrase-like_cat_sf"/>
</dbReference>